<dbReference type="STRING" id="1851148.SMSP2_02263"/>
<dbReference type="InterPro" id="IPR002828">
    <property type="entry name" value="SurE-like_Pase/nucleotidase"/>
</dbReference>
<evidence type="ECO:0000256" key="3">
    <source>
        <dbReference type="ARBA" id="ARBA00022723"/>
    </source>
</evidence>
<comment type="catalytic activity">
    <reaction evidence="1 5">
        <text>a ribonucleoside 5'-phosphate + H2O = a ribonucleoside + phosphate</text>
        <dbReference type="Rhea" id="RHEA:12484"/>
        <dbReference type="ChEBI" id="CHEBI:15377"/>
        <dbReference type="ChEBI" id="CHEBI:18254"/>
        <dbReference type="ChEBI" id="CHEBI:43474"/>
        <dbReference type="ChEBI" id="CHEBI:58043"/>
        <dbReference type="EC" id="3.1.3.5"/>
    </reaction>
</comment>
<name>A0A1Q2MGV6_9BACT</name>
<dbReference type="GO" id="GO:0005737">
    <property type="term" value="C:cytoplasm"/>
    <property type="evidence" value="ECO:0007669"/>
    <property type="project" value="UniProtKB-SubCell"/>
</dbReference>
<dbReference type="HAMAP" id="MF_00060">
    <property type="entry name" value="SurE"/>
    <property type="match status" value="1"/>
</dbReference>
<dbReference type="GO" id="GO:0046872">
    <property type="term" value="F:metal ion binding"/>
    <property type="evidence" value="ECO:0007669"/>
    <property type="project" value="UniProtKB-UniRule"/>
</dbReference>
<dbReference type="KEGG" id="pbas:SMSP2_02263"/>
<dbReference type="EMBL" id="CP019646">
    <property type="protein sequence ID" value="AQQ71884.1"/>
    <property type="molecule type" value="Genomic_DNA"/>
</dbReference>
<dbReference type="OrthoDB" id="9780815at2"/>
<comment type="cofactor">
    <cofactor evidence="5">
        <name>a divalent metal cation</name>
        <dbReference type="ChEBI" id="CHEBI:60240"/>
    </cofactor>
    <text evidence="5">Binds 1 divalent metal cation per subunit.</text>
</comment>
<dbReference type="NCBIfam" id="TIGR00087">
    <property type="entry name" value="surE"/>
    <property type="match status" value="1"/>
</dbReference>
<evidence type="ECO:0000313" key="7">
    <source>
        <dbReference type="EMBL" id="AQQ71884.1"/>
    </source>
</evidence>
<keyword evidence="5" id="KW-0547">Nucleotide-binding</keyword>
<feature type="binding site" evidence="5">
    <location>
        <position position="8"/>
    </location>
    <ligand>
        <name>a divalent metal cation</name>
        <dbReference type="ChEBI" id="CHEBI:60240"/>
    </ligand>
</feature>
<evidence type="ECO:0000313" key="8">
    <source>
        <dbReference type="Proteomes" id="UP000188181"/>
    </source>
</evidence>
<keyword evidence="5" id="KW-0963">Cytoplasm</keyword>
<feature type="binding site" evidence="5">
    <location>
        <position position="94"/>
    </location>
    <ligand>
        <name>a divalent metal cation</name>
        <dbReference type="ChEBI" id="CHEBI:60240"/>
    </ligand>
</feature>
<protein>
    <recommendedName>
        <fullName evidence="5">5'-nucleotidase SurE</fullName>
        <ecNumber evidence="5">3.1.3.5</ecNumber>
    </recommendedName>
    <alternativeName>
        <fullName evidence="5">Nucleoside 5'-monophosphate phosphohydrolase</fullName>
    </alternativeName>
</protein>
<feature type="binding site" evidence="5">
    <location>
        <position position="39"/>
    </location>
    <ligand>
        <name>a divalent metal cation</name>
        <dbReference type="ChEBI" id="CHEBI:60240"/>
    </ligand>
</feature>
<dbReference type="Gene3D" id="3.40.1210.10">
    <property type="entry name" value="Survival protein SurE-like phosphatase/nucleotidase"/>
    <property type="match status" value="1"/>
</dbReference>
<proteinExistence type="inferred from homology"/>
<sequence length="258" mass="28040">MNILLTNDDGISANGLTMLCERLSELGNVFVAAPREHMSAAGHGLSLGPIDVEQVEVIPGVTGFSINGTPADCVKLAILELVDEPIDLVVSGLNNGTNLGVNIWYSGTVAAAREACFYGIPAVALSTQIHNPAKLKPVCNHALHLLKKLLPLEAGIYNINIPHEPVLGMKVLPQSTVNFHEAYKRVETANGLYYQVVMKNEQPQMPRSDVEAFEEGYITITPLTINQTSSGEISKLEKRINTVKIYRQVNVTAEIEIE</sequence>
<keyword evidence="4 5" id="KW-0378">Hydrolase</keyword>
<accession>A0A1Q2MGV6</accession>
<keyword evidence="8" id="KW-1185">Reference proteome</keyword>
<dbReference type="Proteomes" id="UP000188181">
    <property type="component" value="Chromosome"/>
</dbReference>
<dbReference type="GO" id="GO:0000166">
    <property type="term" value="F:nucleotide binding"/>
    <property type="evidence" value="ECO:0007669"/>
    <property type="project" value="UniProtKB-KW"/>
</dbReference>
<dbReference type="GO" id="GO:0008253">
    <property type="term" value="F:5'-nucleotidase activity"/>
    <property type="evidence" value="ECO:0007669"/>
    <property type="project" value="UniProtKB-UniRule"/>
</dbReference>
<evidence type="ECO:0000256" key="2">
    <source>
        <dbReference type="ARBA" id="ARBA00011062"/>
    </source>
</evidence>
<feature type="binding site" evidence="5">
    <location>
        <position position="9"/>
    </location>
    <ligand>
        <name>a divalent metal cation</name>
        <dbReference type="ChEBI" id="CHEBI:60240"/>
    </ligand>
</feature>
<dbReference type="RefSeq" id="WP_146684083.1">
    <property type="nucleotide sequence ID" value="NZ_CP019646.1"/>
</dbReference>
<comment type="subcellular location">
    <subcellularLocation>
        <location evidence="5">Cytoplasm</location>
    </subcellularLocation>
</comment>
<dbReference type="PANTHER" id="PTHR30457">
    <property type="entry name" value="5'-NUCLEOTIDASE SURE"/>
    <property type="match status" value="1"/>
</dbReference>
<feature type="domain" description="Survival protein SurE-like phosphatase/nucleotidase" evidence="6">
    <location>
        <begin position="3"/>
        <end position="176"/>
    </location>
</feature>
<keyword evidence="3 5" id="KW-0479">Metal-binding</keyword>
<evidence type="ECO:0000256" key="4">
    <source>
        <dbReference type="ARBA" id="ARBA00022801"/>
    </source>
</evidence>
<dbReference type="InterPro" id="IPR030048">
    <property type="entry name" value="SurE"/>
</dbReference>
<reference evidence="8" key="1">
    <citation type="submission" date="2017-02" db="EMBL/GenBank/DDBJ databases">
        <title>Comparative genomics and description of representatives of a novel lineage of planctomycetes thriving in anoxic sediments.</title>
        <authorList>
            <person name="Spring S."/>
            <person name="Bunk B."/>
            <person name="Sproer C."/>
        </authorList>
    </citation>
    <scope>NUCLEOTIDE SEQUENCE [LARGE SCALE GENOMIC DNA]</scope>
    <source>
        <strain evidence="8">SM-Chi-D1</strain>
    </source>
</reference>
<comment type="similarity">
    <text evidence="2 5">Belongs to the SurE nucleotidase family.</text>
</comment>
<evidence type="ECO:0000256" key="1">
    <source>
        <dbReference type="ARBA" id="ARBA00000815"/>
    </source>
</evidence>
<dbReference type="Pfam" id="PF01975">
    <property type="entry name" value="SurE"/>
    <property type="match status" value="1"/>
</dbReference>
<evidence type="ECO:0000259" key="6">
    <source>
        <dbReference type="Pfam" id="PF01975"/>
    </source>
</evidence>
<organism evidence="7 8">
    <name type="scientific">Limihaloglobus sulfuriphilus</name>
    <dbReference type="NCBI Taxonomy" id="1851148"/>
    <lineage>
        <taxon>Bacteria</taxon>
        <taxon>Pseudomonadati</taxon>
        <taxon>Planctomycetota</taxon>
        <taxon>Phycisphaerae</taxon>
        <taxon>Sedimentisphaerales</taxon>
        <taxon>Sedimentisphaeraceae</taxon>
        <taxon>Limihaloglobus</taxon>
    </lineage>
</organism>
<dbReference type="InterPro" id="IPR036523">
    <property type="entry name" value="SurE-like_sf"/>
</dbReference>
<dbReference type="EC" id="3.1.3.5" evidence="5"/>
<dbReference type="AlphaFoldDB" id="A0A1Q2MGV6"/>
<dbReference type="SUPFAM" id="SSF64167">
    <property type="entry name" value="SurE-like"/>
    <property type="match status" value="1"/>
</dbReference>
<dbReference type="PANTHER" id="PTHR30457:SF0">
    <property type="entry name" value="PHOSPHATASE, PUTATIVE (AFU_ORTHOLOGUE AFUA_4G01070)-RELATED"/>
    <property type="match status" value="1"/>
</dbReference>
<comment type="function">
    <text evidence="5">Nucleotidase that shows phosphatase activity on nucleoside 5'-monophosphates.</text>
</comment>
<gene>
    <name evidence="5 7" type="primary">surE</name>
    <name evidence="7" type="ORF">SMSP2_02263</name>
</gene>
<evidence type="ECO:0000256" key="5">
    <source>
        <dbReference type="HAMAP-Rule" id="MF_00060"/>
    </source>
</evidence>